<reference evidence="4" key="2">
    <citation type="submission" date="2025-08" db="UniProtKB">
        <authorList>
            <consortium name="RefSeq"/>
        </authorList>
    </citation>
    <scope>IDENTIFICATION</scope>
    <source>
        <tissue evidence="4">Leaf</tissue>
    </source>
</reference>
<feature type="coiled-coil region" evidence="1">
    <location>
        <begin position="495"/>
        <end position="543"/>
    </location>
</feature>
<dbReference type="AlphaFoldDB" id="A0A9R0JRM3"/>
<evidence type="ECO:0000313" key="3">
    <source>
        <dbReference type="Proteomes" id="UP000813463"/>
    </source>
</evidence>
<keyword evidence="1" id="KW-0175">Coiled coil</keyword>
<evidence type="ECO:0008006" key="5">
    <source>
        <dbReference type="Google" id="ProtNLM"/>
    </source>
</evidence>
<protein>
    <recommendedName>
        <fullName evidence="5">Aminotransferase-like plant mobile domain-containing protein</fullName>
    </recommendedName>
</protein>
<feature type="region of interest" description="Disordered" evidence="2">
    <location>
        <begin position="362"/>
        <end position="381"/>
    </location>
</feature>
<keyword evidence="3" id="KW-1185">Reference proteome</keyword>
<dbReference type="RefSeq" id="XP_021844434.2">
    <property type="nucleotide sequence ID" value="XM_021988742.2"/>
</dbReference>
<dbReference type="Proteomes" id="UP000813463">
    <property type="component" value="Chromosome 6"/>
</dbReference>
<name>A0A9R0JRM3_SPIOL</name>
<sequence length="670" mass="73128">MAKTRPTVVKDKEDVGVSRAKSLNPIYSTVEDPAAFITLAGLPPSAEVRIPGQEDEAKDCPEGYVVMYEYPFILGFLFPFTPLARSFVEVFNLSPGQLMPQIWRIFTVVHRVTSGWRTPFDLADLMHVYDLSLKECCRYNLVTKKKKKNLCVGLAVNDRGWQSRFVYVNKASLGEVGNFLVEGWTTEVVDTSLAGLNSDSHDKCLRFLGCSVVERSFSRDGGRLGSQEGSQVGDVDEEEAEDETICLVRRRRRLDLLEEVVANSSSASEEEFEMANTSENTLSSKPVSRMSQSEMMERARKRLRSNSNAGGQGGQAMPLVPRYSKIGASPETPVVIGGEGFHPLSSSSPPRPFQVSSTAVAATRPPAASAKKRPADKSSVEDTVVTLPPNFLGDGEDAVVWPHADRLILPSTYQRYHEVVPLSVASDAAELSLRASQAALAVRRQCSLLCDELISSKNQVAMAKKAATSWEGKWMASEKKLVDLAAAVKSKDEQLKGKDDQIADASKELERVKGELASTVEEMQGLRILYDALQEEFKDCEALAVWRTRAQMMFSCLKGEVSLWPCQKEVDDYLANGGTLEELSVPVVDADELAMEADTAGTNGADADVAPLVEDVSSVDREGEAPMEQGEVDVPVVAPPEVALADATVNVDMPPISDQVVSTPLPDEHM</sequence>
<evidence type="ECO:0000256" key="2">
    <source>
        <dbReference type="SAM" id="MobiDB-lite"/>
    </source>
</evidence>
<dbReference type="KEGG" id="soe:110784301"/>
<evidence type="ECO:0000313" key="4">
    <source>
        <dbReference type="RefSeq" id="XP_021844434.2"/>
    </source>
</evidence>
<dbReference type="GeneID" id="110784301"/>
<proteinExistence type="predicted"/>
<organism evidence="3 4">
    <name type="scientific">Spinacia oleracea</name>
    <name type="common">Spinach</name>
    <dbReference type="NCBI Taxonomy" id="3562"/>
    <lineage>
        <taxon>Eukaryota</taxon>
        <taxon>Viridiplantae</taxon>
        <taxon>Streptophyta</taxon>
        <taxon>Embryophyta</taxon>
        <taxon>Tracheophyta</taxon>
        <taxon>Spermatophyta</taxon>
        <taxon>Magnoliopsida</taxon>
        <taxon>eudicotyledons</taxon>
        <taxon>Gunneridae</taxon>
        <taxon>Pentapetalae</taxon>
        <taxon>Caryophyllales</taxon>
        <taxon>Chenopodiaceae</taxon>
        <taxon>Chenopodioideae</taxon>
        <taxon>Anserineae</taxon>
        <taxon>Spinacia</taxon>
    </lineage>
</organism>
<accession>A0A9R0JRM3</accession>
<gene>
    <name evidence="4" type="primary">LOC110784301</name>
</gene>
<feature type="compositionally biased region" description="Polar residues" evidence="2">
    <location>
        <begin position="275"/>
        <end position="291"/>
    </location>
</feature>
<reference evidence="3" key="1">
    <citation type="journal article" date="2021" name="Nat. Commun.">
        <title>Genomic analyses provide insights into spinach domestication and the genetic basis of agronomic traits.</title>
        <authorList>
            <person name="Cai X."/>
            <person name="Sun X."/>
            <person name="Xu C."/>
            <person name="Sun H."/>
            <person name="Wang X."/>
            <person name="Ge C."/>
            <person name="Zhang Z."/>
            <person name="Wang Q."/>
            <person name="Fei Z."/>
            <person name="Jiao C."/>
            <person name="Wang Q."/>
        </authorList>
    </citation>
    <scope>NUCLEOTIDE SEQUENCE [LARGE SCALE GENOMIC DNA]</scope>
    <source>
        <strain evidence="3">cv. Varoflay</strain>
    </source>
</reference>
<feature type="region of interest" description="Disordered" evidence="2">
    <location>
        <begin position="265"/>
        <end position="291"/>
    </location>
</feature>
<evidence type="ECO:0000256" key="1">
    <source>
        <dbReference type="SAM" id="Coils"/>
    </source>
</evidence>